<protein>
    <recommendedName>
        <fullName evidence="16">Zinc finger and BTB domain-containing protein 32</fullName>
    </recommendedName>
</protein>
<keyword evidence="3" id="KW-0479">Metal-binding</keyword>
<dbReference type="Gene3D" id="3.30.710.10">
    <property type="entry name" value="Potassium Channel Kv1.1, Chain A"/>
    <property type="match status" value="1"/>
</dbReference>
<dbReference type="SMART" id="SM00355">
    <property type="entry name" value="ZnF_C2H2"/>
    <property type="match status" value="3"/>
</dbReference>
<dbReference type="InterPro" id="IPR011333">
    <property type="entry name" value="SKP1/BTB/POZ_sf"/>
</dbReference>
<feature type="region of interest" description="Disordered" evidence="11">
    <location>
        <begin position="477"/>
        <end position="496"/>
    </location>
</feature>
<feature type="region of interest" description="Disordered" evidence="11">
    <location>
        <begin position="409"/>
        <end position="456"/>
    </location>
</feature>
<feature type="compositionally biased region" description="Polar residues" evidence="11">
    <location>
        <begin position="287"/>
        <end position="303"/>
    </location>
</feature>
<evidence type="ECO:0000313" key="14">
    <source>
        <dbReference type="EMBL" id="CAB1416808.1"/>
    </source>
</evidence>
<evidence type="ECO:0000256" key="5">
    <source>
        <dbReference type="ARBA" id="ARBA00022771"/>
    </source>
</evidence>
<feature type="region of interest" description="Disordered" evidence="11">
    <location>
        <begin position="248"/>
        <end position="362"/>
    </location>
</feature>
<dbReference type="GO" id="GO:0008270">
    <property type="term" value="F:zinc ion binding"/>
    <property type="evidence" value="ECO:0007669"/>
    <property type="project" value="UniProtKB-KW"/>
</dbReference>
<feature type="compositionally biased region" description="Basic and acidic residues" evidence="11">
    <location>
        <begin position="428"/>
        <end position="447"/>
    </location>
</feature>
<evidence type="ECO:0000256" key="3">
    <source>
        <dbReference type="ARBA" id="ARBA00022723"/>
    </source>
</evidence>
<feature type="domain" description="BTB" evidence="12">
    <location>
        <begin position="149"/>
        <end position="215"/>
    </location>
</feature>
<keyword evidence="5 10" id="KW-0863">Zinc-finger</keyword>
<dbReference type="EMBL" id="CADEAL010000225">
    <property type="protein sequence ID" value="CAB1416808.1"/>
    <property type="molecule type" value="Genomic_DNA"/>
</dbReference>
<evidence type="ECO:0000256" key="8">
    <source>
        <dbReference type="ARBA" id="ARBA00023163"/>
    </source>
</evidence>
<keyword evidence="15" id="KW-1185">Reference proteome</keyword>
<dbReference type="InterPro" id="IPR050457">
    <property type="entry name" value="ZnFinger_BTB_dom_contain"/>
</dbReference>
<evidence type="ECO:0000256" key="6">
    <source>
        <dbReference type="ARBA" id="ARBA00022833"/>
    </source>
</evidence>
<comment type="subcellular location">
    <subcellularLocation>
        <location evidence="1">Nucleus</location>
    </subcellularLocation>
</comment>
<comment type="similarity">
    <text evidence="2">Belongs to the krueppel C2H2-type zinc-finger protein family.</text>
</comment>
<evidence type="ECO:0000256" key="2">
    <source>
        <dbReference type="ARBA" id="ARBA00006991"/>
    </source>
</evidence>
<proteinExistence type="inferred from homology"/>
<evidence type="ECO:0000256" key="7">
    <source>
        <dbReference type="ARBA" id="ARBA00023015"/>
    </source>
</evidence>
<keyword evidence="9" id="KW-0539">Nucleus</keyword>
<evidence type="ECO:0000256" key="4">
    <source>
        <dbReference type="ARBA" id="ARBA00022737"/>
    </source>
</evidence>
<dbReference type="InterPro" id="IPR013087">
    <property type="entry name" value="Znf_C2H2_type"/>
</dbReference>
<organism evidence="14 15">
    <name type="scientific">Pleuronectes platessa</name>
    <name type="common">European plaice</name>
    <dbReference type="NCBI Taxonomy" id="8262"/>
    <lineage>
        <taxon>Eukaryota</taxon>
        <taxon>Metazoa</taxon>
        <taxon>Chordata</taxon>
        <taxon>Craniata</taxon>
        <taxon>Vertebrata</taxon>
        <taxon>Euteleostomi</taxon>
        <taxon>Actinopterygii</taxon>
        <taxon>Neopterygii</taxon>
        <taxon>Teleostei</taxon>
        <taxon>Neoteleostei</taxon>
        <taxon>Acanthomorphata</taxon>
        <taxon>Carangaria</taxon>
        <taxon>Pleuronectiformes</taxon>
        <taxon>Pleuronectoidei</taxon>
        <taxon>Pleuronectidae</taxon>
        <taxon>Pleuronectes</taxon>
    </lineage>
</organism>
<evidence type="ECO:0000259" key="12">
    <source>
        <dbReference type="PROSITE" id="PS50097"/>
    </source>
</evidence>
<dbReference type="GO" id="GO:0000978">
    <property type="term" value="F:RNA polymerase II cis-regulatory region sequence-specific DNA binding"/>
    <property type="evidence" value="ECO:0007669"/>
    <property type="project" value="TreeGrafter"/>
</dbReference>
<dbReference type="FunFam" id="3.30.160.60:FF:000553">
    <property type="entry name" value="Zinc finger and BTB domain-containing protein 16"/>
    <property type="match status" value="1"/>
</dbReference>
<evidence type="ECO:0000256" key="11">
    <source>
        <dbReference type="SAM" id="MobiDB-lite"/>
    </source>
</evidence>
<dbReference type="InterPro" id="IPR036236">
    <property type="entry name" value="Znf_C2H2_sf"/>
</dbReference>
<feature type="compositionally biased region" description="Basic and acidic residues" evidence="11">
    <location>
        <begin position="248"/>
        <end position="264"/>
    </location>
</feature>
<dbReference type="SUPFAM" id="SSF54695">
    <property type="entry name" value="POZ domain"/>
    <property type="match status" value="1"/>
</dbReference>
<dbReference type="GO" id="GO:0005634">
    <property type="term" value="C:nucleus"/>
    <property type="evidence" value="ECO:0007669"/>
    <property type="project" value="UniProtKB-SubCell"/>
</dbReference>
<dbReference type="FunFam" id="3.30.160.60:FF:002171">
    <property type="entry name" value="Zinc finger and BTB domain-containing protein 16"/>
    <property type="match status" value="1"/>
</dbReference>
<feature type="domain" description="C2H2-type" evidence="13">
    <location>
        <begin position="495"/>
        <end position="522"/>
    </location>
</feature>
<dbReference type="AlphaFoldDB" id="A0A9N7Y8R9"/>
<dbReference type="PROSITE" id="PS50157">
    <property type="entry name" value="ZINC_FINGER_C2H2_2"/>
    <property type="match status" value="2"/>
</dbReference>
<dbReference type="PANTHER" id="PTHR46105">
    <property type="entry name" value="AGAP004733-PA"/>
    <property type="match status" value="1"/>
</dbReference>
<dbReference type="PROSITE" id="PS50097">
    <property type="entry name" value="BTB"/>
    <property type="match status" value="1"/>
</dbReference>
<dbReference type="PANTHER" id="PTHR46105:SF6">
    <property type="entry name" value="ZINC FINGER AND BTB DOMAIN-CONTAINING PROTEIN 7A"/>
    <property type="match status" value="1"/>
</dbReference>
<evidence type="ECO:0000256" key="9">
    <source>
        <dbReference type="ARBA" id="ARBA00023242"/>
    </source>
</evidence>
<sequence length="594" mass="66243">MEREIGRRIGQRGGIGVRFTHRCNEKRASRRQALDLPVESRPILTYGHECWCDRKDEDRGLQAAEDESFLRRVAGAPLENRDAHWRLPLGGVFRHVQVGRDLGEDPGLGRNSHSTPVSLQTSEMFRINNTQYFHFLQQADALRRSGSLCDAIISVKSHTFRAHRLVLACASRRLAQQLAQADTDSPAHCTLEYFSPRTFQQVLDFTYTQAVEVSVEDLYLLLRAAQLLEMRPLEDQCRKQLDTLDHRARREEERGETKDVKEETESATDAAVKRKGSPVQEEKLPESPSTAEKTSNSIVTENHSPPEAAENPSRSPSSRKRPRLSPLSPAPHNSVITSSPSSSSSSSSSPSSSSSSSSPWAFPANMWNSVSTLRKIAENYSNFFGNLYTGSTGMGSIIKQGLLKAKKSSQRAFHGAGQSVEPSFPQVPKDRAERATDCKECKTRDPGDPAQQESASSTTGEACAGCQLCGKGDVVQREPPSNQLERQSTSGEKPYQCKHCPKKFSLKHQLDTHHRVHTGEKPFECRLCGQRSRDYSAMIKHLRTHGGAAPYQCTVCLEFCSSLVAMHRHVKSHTVQDFPPDWNINSTYLYTSHI</sequence>
<dbReference type="SMART" id="SM00225">
    <property type="entry name" value="BTB"/>
    <property type="match status" value="1"/>
</dbReference>
<dbReference type="GO" id="GO:0000981">
    <property type="term" value="F:DNA-binding transcription factor activity, RNA polymerase II-specific"/>
    <property type="evidence" value="ECO:0007669"/>
    <property type="project" value="TreeGrafter"/>
</dbReference>
<dbReference type="Gene3D" id="3.30.160.60">
    <property type="entry name" value="Classic Zinc Finger"/>
    <property type="match status" value="2"/>
</dbReference>
<evidence type="ECO:0000259" key="13">
    <source>
        <dbReference type="PROSITE" id="PS50157"/>
    </source>
</evidence>
<evidence type="ECO:0008006" key="16">
    <source>
        <dbReference type="Google" id="ProtNLM"/>
    </source>
</evidence>
<feature type="domain" description="C2H2-type" evidence="13">
    <location>
        <begin position="523"/>
        <end position="550"/>
    </location>
</feature>
<dbReference type="Proteomes" id="UP001153269">
    <property type="component" value="Unassembled WGS sequence"/>
</dbReference>
<dbReference type="InterPro" id="IPR000210">
    <property type="entry name" value="BTB/POZ_dom"/>
</dbReference>
<comment type="caution">
    <text evidence="14">The sequence shown here is derived from an EMBL/GenBank/DDBJ whole genome shotgun (WGS) entry which is preliminary data.</text>
</comment>
<feature type="compositionally biased region" description="Low complexity" evidence="11">
    <location>
        <begin position="338"/>
        <end position="359"/>
    </location>
</feature>
<name>A0A9N7Y8R9_PLEPL</name>
<evidence type="ECO:0000313" key="15">
    <source>
        <dbReference type="Proteomes" id="UP001153269"/>
    </source>
</evidence>
<evidence type="ECO:0000256" key="10">
    <source>
        <dbReference type="PROSITE-ProRule" id="PRU00042"/>
    </source>
</evidence>
<feature type="compositionally biased region" description="Polar residues" evidence="11">
    <location>
        <begin position="479"/>
        <end position="491"/>
    </location>
</feature>
<keyword evidence="6" id="KW-0862">Zinc</keyword>
<dbReference type="SUPFAM" id="SSF57667">
    <property type="entry name" value="beta-beta-alpha zinc fingers"/>
    <property type="match status" value="2"/>
</dbReference>
<keyword evidence="8" id="KW-0804">Transcription</keyword>
<dbReference type="PROSITE" id="PS00028">
    <property type="entry name" value="ZINC_FINGER_C2H2_1"/>
    <property type="match status" value="2"/>
</dbReference>
<keyword evidence="7" id="KW-0805">Transcription regulation</keyword>
<dbReference type="Pfam" id="PF00651">
    <property type="entry name" value="BTB"/>
    <property type="match status" value="1"/>
</dbReference>
<keyword evidence="4" id="KW-0677">Repeat</keyword>
<accession>A0A9N7Y8R9</accession>
<gene>
    <name evidence="14" type="ORF">PLEPLA_LOCUS4599</name>
</gene>
<reference evidence="14" key="1">
    <citation type="submission" date="2020-03" db="EMBL/GenBank/DDBJ databases">
        <authorList>
            <person name="Weist P."/>
        </authorList>
    </citation>
    <scope>NUCLEOTIDE SEQUENCE</scope>
</reference>
<evidence type="ECO:0000256" key="1">
    <source>
        <dbReference type="ARBA" id="ARBA00004123"/>
    </source>
</evidence>